<feature type="region of interest" description="Disordered" evidence="4">
    <location>
        <begin position="719"/>
        <end position="739"/>
    </location>
</feature>
<feature type="region of interest" description="Disordered" evidence="4">
    <location>
        <begin position="321"/>
        <end position="367"/>
    </location>
</feature>
<dbReference type="Gene3D" id="3.90.1720.30">
    <property type="entry name" value="PPPDE domains"/>
    <property type="match status" value="1"/>
</dbReference>
<dbReference type="PANTHER" id="PTHR12378">
    <property type="entry name" value="DESUMOYLATING ISOPEPTIDASE"/>
    <property type="match status" value="1"/>
</dbReference>
<dbReference type="PANTHER" id="PTHR12378:SF80">
    <property type="entry name" value="IP06716P-RELATED"/>
    <property type="match status" value="1"/>
</dbReference>
<evidence type="ECO:0000313" key="7">
    <source>
        <dbReference type="Proteomes" id="UP001189429"/>
    </source>
</evidence>
<name>A0ABN9SQ41_9DINO</name>
<keyword evidence="3" id="KW-0378">Hydrolase</keyword>
<dbReference type="InterPro" id="IPR042266">
    <property type="entry name" value="PPPDE_sf"/>
</dbReference>
<proteinExistence type="inferred from homology"/>
<gene>
    <name evidence="6" type="ORF">PCOR1329_LOCUS31553</name>
</gene>
<dbReference type="PROSITE" id="PS51858">
    <property type="entry name" value="PPPDE"/>
    <property type="match status" value="1"/>
</dbReference>
<comment type="similarity">
    <text evidence="1">Belongs to the DeSI family.</text>
</comment>
<feature type="non-terminal residue" evidence="6">
    <location>
        <position position="739"/>
    </location>
</feature>
<dbReference type="EMBL" id="CAUYUJ010012470">
    <property type="protein sequence ID" value="CAK0834023.1"/>
    <property type="molecule type" value="Genomic_DNA"/>
</dbReference>
<keyword evidence="2" id="KW-0645">Protease</keyword>
<feature type="region of interest" description="Disordered" evidence="4">
    <location>
        <begin position="1"/>
        <end position="66"/>
    </location>
</feature>
<organism evidence="6 7">
    <name type="scientific">Prorocentrum cordatum</name>
    <dbReference type="NCBI Taxonomy" id="2364126"/>
    <lineage>
        <taxon>Eukaryota</taxon>
        <taxon>Sar</taxon>
        <taxon>Alveolata</taxon>
        <taxon>Dinophyceae</taxon>
        <taxon>Prorocentrales</taxon>
        <taxon>Prorocentraceae</taxon>
        <taxon>Prorocentrum</taxon>
    </lineage>
</organism>
<dbReference type="InterPro" id="IPR008580">
    <property type="entry name" value="PPPDE_dom"/>
</dbReference>
<dbReference type="Pfam" id="PF05903">
    <property type="entry name" value="Peptidase_C97"/>
    <property type="match status" value="1"/>
</dbReference>
<evidence type="ECO:0000259" key="5">
    <source>
        <dbReference type="PROSITE" id="PS51858"/>
    </source>
</evidence>
<protein>
    <recommendedName>
        <fullName evidence="5">PPPDE domain-containing protein</fullName>
    </recommendedName>
</protein>
<dbReference type="Proteomes" id="UP001189429">
    <property type="component" value="Unassembled WGS sequence"/>
</dbReference>
<reference evidence="6" key="1">
    <citation type="submission" date="2023-10" db="EMBL/GenBank/DDBJ databases">
        <authorList>
            <person name="Chen Y."/>
            <person name="Shah S."/>
            <person name="Dougan E. K."/>
            <person name="Thang M."/>
            <person name="Chan C."/>
        </authorList>
    </citation>
    <scope>NUCLEOTIDE SEQUENCE [LARGE SCALE GENOMIC DNA]</scope>
</reference>
<dbReference type="SMART" id="SM01179">
    <property type="entry name" value="DUF862"/>
    <property type="match status" value="1"/>
</dbReference>
<feature type="compositionally biased region" description="Polar residues" evidence="4">
    <location>
        <begin position="39"/>
        <end position="53"/>
    </location>
</feature>
<accession>A0ABN9SQ41</accession>
<evidence type="ECO:0000256" key="2">
    <source>
        <dbReference type="ARBA" id="ARBA00022670"/>
    </source>
</evidence>
<sequence length="739" mass="78928">MQKTSPEQLSPSWLAAERGGDGRGPMGPRKIRKGRATGAATTDWSRPGHQQLQRLAPEGGARHGGAKQIATGFRSMPPQITAAQAAPGSAENDGVQVRAQGRGRELGPPRIRASIALPQALINMAQTLAAKEGSRPGADWGWAQTIIMEWLRQVQPAHRQVAGLETIAIPRPGEVAQKSIQRCERMANNAGTIINAMTALTRPLAQSTAYSAGACNSSGITDAHRVWFSMVESARARILWAEEMESEAQCSTKRRPQRTTHSMERVDQIRCNTDKIRGGGRRALESAEMNVGKAGAVLASISTDVGTWLLKVMARKCRLIPSLGRPAGGGDEPPSSETREGAQCDESASSRKLKSDESGQKVTAQLPRRDADDKLTWTPRRWDIQRPELWIDCDEIQKDKIEEHKLELEKEGIELLAARSLQPPERPPSPKTRHGGRVFFPDFWRAFASAALAVAGPQACQGGAELGGKEWGGLAAELEALRDELWSPSRVDQGVAIASVVRLVSAASAASKLPAFCGPIIVVGVPGGGESELDGPGLSRLLLDWVCCAAAWYPAQGSVAPAGAAPAADEAPAAAVPAPARTLVAGGGGEGPPVLLNVYDVSHADAVRWLNSLLAGSALKLGGAFHAAVEVQGLEWSFGRTFRDTLPGVSCQLPRSDPQHTFRESVLLGYTRLTTDRIAGLMADLVEEYPGSGYDLLHRNCCTFAEDFSRRLGVGPIQEAHVTPTRSSPPSLPVNWGGR</sequence>
<evidence type="ECO:0000256" key="1">
    <source>
        <dbReference type="ARBA" id="ARBA00008140"/>
    </source>
</evidence>
<evidence type="ECO:0000313" key="6">
    <source>
        <dbReference type="EMBL" id="CAK0834023.1"/>
    </source>
</evidence>
<feature type="compositionally biased region" description="Polar residues" evidence="4">
    <location>
        <begin position="1"/>
        <end position="11"/>
    </location>
</feature>
<keyword evidence="7" id="KW-1185">Reference proteome</keyword>
<feature type="domain" description="PPPDE" evidence="5">
    <location>
        <begin position="592"/>
        <end position="736"/>
    </location>
</feature>
<comment type="caution">
    <text evidence="6">The sequence shown here is derived from an EMBL/GenBank/DDBJ whole genome shotgun (WGS) entry which is preliminary data.</text>
</comment>
<evidence type="ECO:0000256" key="3">
    <source>
        <dbReference type="ARBA" id="ARBA00022801"/>
    </source>
</evidence>
<evidence type="ECO:0000256" key="4">
    <source>
        <dbReference type="SAM" id="MobiDB-lite"/>
    </source>
</evidence>